<evidence type="ECO:0000313" key="3">
    <source>
        <dbReference type="Proteomes" id="UP000013117"/>
    </source>
</evidence>
<dbReference type="GO" id="GO:0003677">
    <property type="term" value="F:DNA binding"/>
    <property type="evidence" value="ECO:0007669"/>
    <property type="project" value="InterPro"/>
</dbReference>
<dbReference type="PROSITE" id="PS50943">
    <property type="entry name" value="HTH_CROC1"/>
    <property type="match status" value="1"/>
</dbReference>
<dbReference type="InterPro" id="IPR010982">
    <property type="entry name" value="Lambda_DNA-bd_dom_sf"/>
</dbReference>
<sequence length="156" mass="17819">MSIESIGQRIRNIRGKESRKSFAEKMDVGTATLQRYEDNERSPDLEFLINMQKHSGCSLDYLVHGIESNIDDEENLLLRNYRNADSDLKRNILVLSFKSDNKKQKTKVVHNQKNDVQGQQIGDNNHQDNHFAPKQSATFNIDNVSGGEVNGIKNMK</sequence>
<gene>
    <name evidence="2" type="ORF">F960_01947</name>
</gene>
<protein>
    <recommendedName>
        <fullName evidence="1">HTH cro/C1-type domain-containing protein</fullName>
    </recommendedName>
</protein>
<proteinExistence type="predicted"/>
<dbReference type="Proteomes" id="UP000013117">
    <property type="component" value="Unassembled WGS sequence"/>
</dbReference>
<dbReference type="OrthoDB" id="5363392at2"/>
<comment type="caution">
    <text evidence="2">The sequence shown here is derived from an EMBL/GenBank/DDBJ whole genome shotgun (WGS) entry which is preliminary data.</text>
</comment>
<dbReference type="SMART" id="SM00530">
    <property type="entry name" value="HTH_XRE"/>
    <property type="match status" value="1"/>
</dbReference>
<dbReference type="Pfam" id="PF01381">
    <property type="entry name" value="HTH_3"/>
    <property type="match status" value="1"/>
</dbReference>
<dbReference type="RefSeq" id="WP_004862026.1">
    <property type="nucleotide sequence ID" value="NZ_ASYY01000058.1"/>
</dbReference>
<dbReference type="STRING" id="202952.GCA_000747725_01984"/>
<dbReference type="GeneID" id="84209299"/>
<dbReference type="AlphaFoldDB" id="N8YBB2"/>
<organism evidence="2 3">
    <name type="scientific">Acinetobacter gerneri DSM 14967 = CIP 107464 = MTCC 9824</name>
    <dbReference type="NCBI Taxonomy" id="1120926"/>
    <lineage>
        <taxon>Bacteria</taxon>
        <taxon>Pseudomonadati</taxon>
        <taxon>Pseudomonadota</taxon>
        <taxon>Gammaproteobacteria</taxon>
        <taxon>Moraxellales</taxon>
        <taxon>Moraxellaceae</taxon>
        <taxon>Acinetobacter</taxon>
    </lineage>
</organism>
<dbReference type="EMBL" id="APPN01000063">
    <property type="protein sequence ID" value="ENV33941.1"/>
    <property type="molecule type" value="Genomic_DNA"/>
</dbReference>
<name>N8YBB2_9GAMM</name>
<evidence type="ECO:0000313" key="2">
    <source>
        <dbReference type="EMBL" id="ENV33941.1"/>
    </source>
</evidence>
<keyword evidence="3" id="KW-1185">Reference proteome</keyword>
<reference evidence="2 3" key="1">
    <citation type="submission" date="2013-02" db="EMBL/GenBank/DDBJ databases">
        <title>The Genome Sequence of Acinetobacter gerneri CIP 107464.</title>
        <authorList>
            <consortium name="The Broad Institute Genome Sequencing Platform"/>
            <consortium name="The Broad Institute Genome Sequencing Center for Infectious Disease"/>
            <person name="Cerqueira G."/>
            <person name="Feldgarden M."/>
            <person name="Courvalin P."/>
            <person name="Perichon B."/>
            <person name="Grillot-Courvalin C."/>
            <person name="Clermont D."/>
            <person name="Rocha E."/>
            <person name="Yoon E.-J."/>
            <person name="Nemec A."/>
            <person name="Walker B."/>
            <person name="Young S.K."/>
            <person name="Zeng Q."/>
            <person name="Gargeya S."/>
            <person name="Fitzgerald M."/>
            <person name="Haas B."/>
            <person name="Abouelleil A."/>
            <person name="Alvarado L."/>
            <person name="Arachchi H.M."/>
            <person name="Berlin A.M."/>
            <person name="Chapman S.B."/>
            <person name="Dewar J."/>
            <person name="Goldberg J."/>
            <person name="Griggs A."/>
            <person name="Gujja S."/>
            <person name="Hansen M."/>
            <person name="Howarth C."/>
            <person name="Imamovic A."/>
            <person name="Larimer J."/>
            <person name="McCowan C."/>
            <person name="Murphy C."/>
            <person name="Neiman D."/>
            <person name="Pearson M."/>
            <person name="Priest M."/>
            <person name="Roberts A."/>
            <person name="Saif S."/>
            <person name="Shea T."/>
            <person name="Sisk P."/>
            <person name="Sykes S."/>
            <person name="Wortman J."/>
            <person name="Nusbaum C."/>
            <person name="Birren B."/>
        </authorList>
    </citation>
    <scope>NUCLEOTIDE SEQUENCE [LARGE SCALE GENOMIC DNA]</scope>
    <source>
        <strain evidence="2 3">CIP 107464</strain>
    </source>
</reference>
<dbReference type="Gene3D" id="1.10.260.40">
    <property type="entry name" value="lambda repressor-like DNA-binding domains"/>
    <property type="match status" value="1"/>
</dbReference>
<dbReference type="SUPFAM" id="SSF47413">
    <property type="entry name" value="lambda repressor-like DNA-binding domains"/>
    <property type="match status" value="1"/>
</dbReference>
<accession>N8YBB2</accession>
<feature type="domain" description="HTH cro/C1-type" evidence="1">
    <location>
        <begin position="18"/>
        <end position="62"/>
    </location>
</feature>
<dbReference type="InterPro" id="IPR001387">
    <property type="entry name" value="Cro/C1-type_HTH"/>
</dbReference>
<evidence type="ECO:0000259" key="1">
    <source>
        <dbReference type="PROSITE" id="PS50943"/>
    </source>
</evidence>
<dbReference type="CDD" id="cd00093">
    <property type="entry name" value="HTH_XRE"/>
    <property type="match status" value="1"/>
</dbReference>
<dbReference type="PATRIC" id="fig|1120926.3.peg.1876"/>
<dbReference type="HOGENOM" id="CLU_1682849_0_0_6"/>